<keyword evidence="1" id="KW-0378">Hydrolase</keyword>
<dbReference type="OrthoDB" id="9804993at2"/>
<dbReference type="InterPro" id="IPR029058">
    <property type="entry name" value="AB_hydrolase_fold"/>
</dbReference>
<dbReference type="Proteomes" id="UP000433071">
    <property type="component" value="Unassembled WGS sequence"/>
</dbReference>
<organism evidence="1 2">
    <name type="scientific">Agromyces bracchium</name>
    <dbReference type="NCBI Taxonomy" id="88376"/>
    <lineage>
        <taxon>Bacteria</taxon>
        <taxon>Bacillati</taxon>
        <taxon>Actinomycetota</taxon>
        <taxon>Actinomycetes</taxon>
        <taxon>Micrococcales</taxon>
        <taxon>Microbacteriaceae</taxon>
        <taxon>Agromyces</taxon>
    </lineage>
</organism>
<protein>
    <submittedName>
        <fullName evidence="1">Alpha/beta fold hydrolase</fullName>
    </submittedName>
</protein>
<sequence>MLGAVTHPLVIVPGIGGSGPEHWQSRWEAALPGTVRIAPGSWDEPDLSDWVAAIERAVASTPARPVLVAHSLGCLAVAHWAVETDAASARIAGAFLVAPPDPAGPEFPSAAVAGGFTLPLGPLGIPATVLASSDDPYAELAWSAAAAAGWGAGFIDLGARGHVNAASGLGEWPEGLQLLEDAATTARRAAGPPAA</sequence>
<dbReference type="SUPFAM" id="SSF53474">
    <property type="entry name" value="alpha/beta-Hydrolases"/>
    <property type="match status" value="1"/>
</dbReference>
<dbReference type="Gene3D" id="3.40.50.1820">
    <property type="entry name" value="alpha/beta hydrolase"/>
    <property type="match status" value="1"/>
</dbReference>
<evidence type="ECO:0000313" key="1">
    <source>
        <dbReference type="EMBL" id="MTH67971.1"/>
    </source>
</evidence>
<dbReference type="InterPro" id="IPR010662">
    <property type="entry name" value="RBBP9/YdeN"/>
</dbReference>
<gene>
    <name evidence="1" type="ORF">GJ743_06240</name>
</gene>
<dbReference type="GO" id="GO:0016787">
    <property type="term" value="F:hydrolase activity"/>
    <property type="evidence" value="ECO:0007669"/>
    <property type="project" value="UniProtKB-KW"/>
</dbReference>
<evidence type="ECO:0000313" key="2">
    <source>
        <dbReference type="Proteomes" id="UP000433071"/>
    </source>
</evidence>
<comment type="caution">
    <text evidence="1">The sequence shown here is derived from an EMBL/GenBank/DDBJ whole genome shotgun (WGS) entry which is preliminary data.</text>
</comment>
<dbReference type="Pfam" id="PF06821">
    <property type="entry name" value="Ser_hydrolase"/>
    <property type="match status" value="1"/>
</dbReference>
<accession>A0A6I3M4Y9</accession>
<reference evidence="1 2" key="1">
    <citation type="submission" date="2019-11" db="EMBL/GenBank/DDBJ databases">
        <title>Agromyces kandeliae sp. nov., isolated from mangrove soil.</title>
        <authorList>
            <person name="Wang R."/>
        </authorList>
    </citation>
    <scope>NUCLEOTIDE SEQUENCE [LARGE SCALE GENOMIC DNA]</scope>
    <source>
        <strain evidence="1 2">JCM 11433</strain>
    </source>
</reference>
<name>A0A6I3M4Y9_9MICO</name>
<keyword evidence="2" id="KW-1185">Reference proteome</keyword>
<dbReference type="EMBL" id="WMLB01000017">
    <property type="protein sequence ID" value="MTH67971.1"/>
    <property type="molecule type" value="Genomic_DNA"/>
</dbReference>
<dbReference type="AlphaFoldDB" id="A0A6I3M4Y9"/>
<proteinExistence type="predicted"/>